<reference evidence="3 4" key="4">
    <citation type="journal article" date="2020" name="Sci. Rep.">
        <title>beta-carboline chemical signals induce reveromycin production through a LuxR family regulator in Streptomyces sp. SN-593.</title>
        <authorList>
            <person name="Panthee S."/>
            <person name="Kito N."/>
            <person name="Hayashi T."/>
            <person name="Shimizu T."/>
            <person name="Ishikawa J."/>
            <person name="Hamamoto H."/>
            <person name="Osada H."/>
            <person name="Takahashi S."/>
        </authorList>
    </citation>
    <scope>NUCLEOTIDE SEQUENCE [LARGE SCALE GENOMIC DNA]</scope>
    <source>
        <strain evidence="3 4">SN-593</strain>
    </source>
</reference>
<dbReference type="SUPFAM" id="SSF46785">
    <property type="entry name" value="Winged helix' DNA-binding domain"/>
    <property type="match status" value="1"/>
</dbReference>
<feature type="compositionally biased region" description="Low complexity" evidence="1">
    <location>
        <begin position="164"/>
        <end position="183"/>
    </location>
</feature>
<sequence>MNEAPAAVHQHTSPTVSEVGEVLELLQAAWERGRREFGTAPLSAAQTRVLYVIEREPGINLSGLGRSLSAAAPSVTRMCDRLQAAGFLRRAAGAQDRREVELELTEAGAAHLQAIRHRREQALHQAMELMEPEARRALVAGLKALGEAVGAPAPAPARPRSRPEPSSAPGSRAEPSGSPGSSETPDRTRRAG</sequence>
<dbReference type="KEGG" id="arev:RVR_7090"/>
<protein>
    <submittedName>
        <fullName evidence="3">Putative MarR family transcriptional regulator</fullName>
    </submittedName>
</protein>
<name>A0A7U3VQT4_9ACTN</name>
<dbReference type="PRINTS" id="PR00598">
    <property type="entry name" value="HTHMARR"/>
</dbReference>
<evidence type="ECO:0000256" key="1">
    <source>
        <dbReference type="SAM" id="MobiDB-lite"/>
    </source>
</evidence>
<dbReference type="InterPro" id="IPR036390">
    <property type="entry name" value="WH_DNA-bd_sf"/>
</dbReference>
<reference evidence="3 4" key="1">
    <citation type="journal article" date="2010" name="J. Bacteriol.">
        <title>Biochemical characterization of a novel indole prenyltransferase from Streptomyces sp. SN-593.</title>
        <authorList>
            <person name="Takahashi S."/>
            <person name="Takagi H."/>
            <person name="Toyoda A."/>
            <person name="Uramoto M."/>
            <person name="Nogawa T."/>
            <person name="Ueki M."/>
            <person name="Sakaki Y."/>
            <person name="Osada H."/>
        </authorList>
    </citation>
    <scope>NUCLEOTIDE SEQUENCE [LARGE SCALE GENOMIC DNA]</scope>
    <source>
        <strain evidence="3 4">SN-593</strain>
    </source>
</reference>
<dbReference type="AlphaFoldDB" id="A0A7U3VQT4"/>
<dbReference type="GO" id="GO:0003700">
    <property type="term" value="F:DNA-binding transcription factor activity"/>
    <property type="evidence" value="ECO:0007669"/>
    <property type="project" value="InterPro"/>
</dbReference>
<dbReference type="InterPro" id="IPR036388">
    <property type="entry name" value="WH-like_DNA-bd_sf"/>
</dbReference>
<feature type="region of interest" description="Disordered" evidence="1">
    <location>
        <begin position="150"/>
        <end position="192"/>
    </location>
</feature>
<organism evidence="3 4">
    <name type="scientific">Actinacidiphila reveromycinica</name>
    <dbReference type="NCBI Taxonomy" id="659352"/>
    <lineage>
        <taxon>Bacteria</taxon>
        <taxon>Bacillati</taxon>
        <taxon>Actinomycetota</taxon>
        <taxon>Actinomycetes</taxon>
        <taxon>Kitasatosporales</taxon>
        <taxon>Streptomycetaceae</taxon>
        <taxon>Actinacidiphila</taxon>
    </lineage>
</organism>
<dbReference type="PROSITE" id="PS50995">
    <property type="entry name" value="HTH_MARR_2"/>
    <property type="match status" value="1"/>
</dbReference>
<evidence type="ECO:0000313" key="3">
    <source>
        <dbReference type="EMBL" id="BBB00153.1"/>
    </source>
</evidence>
<dbReference type="Proteomes" id="UP000595703">
    <property type="component" value="Chromosome"/>
</dbReference>
<dbReference type="InterPro" id="IPR039422">
    <property type="entry name" value="MarR/SlyA-like"/>
</dbReference>
<dbReference type="GO" id="GO:0006950">
    <property type="term" value="P:response to stress"/>
    <property type="evidence" value="ECO:0007669"/>
    <property type="project" value="TreeGrafter"/>
</dbReference>
<dbReference type="PANTHER" id="PTHR33164:SF103">
    <property type="entry name" value="REGULATORY PROTEIN MARR"/>
    <property type="match status" value="1"/>
</dbReference>
<dbReference type="EMBL" id="AP018365">
    <property type="protein sequence ID" value="BBB00153.1"/>
    <property type="molecule type" value="Genomic_DNA"/>
</dbReference>
<dbReference type="RefSeq" id="WP_202236215.1">
    <property type="nucleotide sequence ID" value="NZ_AP018365.1"/>
</dbReference>
<reference evidence="3 4" key="2">
    <citation type="journal article" date="2011" name="J. Antibiot.">
        <title>Furaquinocins I and J: novel polyketide isoprenoid hybrid compounds from Streptomyces reveromyceticus SN-593.</title>
        <authorList>
            <person name="Panthee S."/>
            <person name="Takahashi S."/>
            <person name="Takagi H."/>
            <person name="Nogawa T."/>
            <person name="Oowada E."/>
            <person name="Uramoto M."/>
            <person name="Osada H."/>
        </authorList>
    </citation>
    <scope>NUCLEOTIDE SEQUENCE [LARGE SCALE GENOMIC DNA]</scope>
    <source>
        <strain evidence="3 4">SN-593</strain>
    </source>
</reference>
<dbReference type="InterPro" id="IPR000835">
    <property type="entry name" value="HTH_MarR-typ"/>
</dbReference>
<dbReference type="PANTHER" id="PTHR33164">
    <property type="entry name" value="TRANSCRIPTIONAL REGULATOR, MARR FAMILY"/>
    <property type="match status" value="1"/>
</dbReference>
<evidence type="ECO:0000259" key="2">
    <source>
        <dbReference type="PROSITE" id="PS50995"/>
    </source>
</evidence>
<dbReference type="Pfam" id="PF01047">
    <property type="entry name" value="MarR"/>
    <property type="match status" value="1"/>
</dbReference>
<accession>A0A7U3VQT4</accession>
<evidence type="ECO:0000313" key="4">
    <source>
        <dbReference type="Proteomes" id="UP000595703"/>
    </source>
</evidence>
<gene>
    <name evidence="3" type="ORF">RVR_7090</name>
</gene>
<dbReference type="Gene3D" id="1.10.10.10">
    <property type="entry name" value="Winged helix-like DNA-binding domain superfamily/Winged helix DNA-binding domain"/>
    <property type="match status" value="1"/>
</dbReference>
<feature type="domain" description="HTH marR-type" evidence="2">
    <location>
        <begin position="12"/>
        <end position="147"/>
    </location>
</feature>
<proteinExistence type="predicted"/>
<keyword evidence="4" id="KW-1185">Reference proteome</keyword>
<dbReference type="SMART" id="SM00347">
    <property type="entry name" value="HTH_MARR"/>
    <property type="match status" value="1"/>
</dbReference>
<reference evidence="3 4" key="3">
    <citation type="journal article" date="2011" name="Nat. Chem. Biol.">
        <title>Reveromycin A biosynthesis uses RevG and RevJ for stereospecific spiroacetal formation.</title>
        <authorList>
            <person name="Takahashi S."/>
            <person name="Toyoda A."/>
            <person name="Sekiyama Y."/>
            <person name="Takagi H."/>
            <person name="Nogawa T."/>
            <person name="Uramoto M."/>
            <person name="Suzuki R."/>
            <person name="Koshino H."/>
            <person name="Kumano T."/>
            <person name="Panthee S."/>
            <person name="Dairi T."/>
            <person name="Ishikawa J."/>
            <person name="Ikeda H."/>
            <person name="Sakaki Y."/>
            <person name="Osada H."/>
        </authorList>
    </citation>
    <scope>NUCLEOTIDE SEQUENCE [LARGE SCALE GENOMIC DNA]</scope>
    <source>
        <strain evidence="3 4">SN-593</strain>
    </source>
</reference>